<organism evidence="1 2">
    <name type="scientific">Mycena rosella</name>
    <name type="common">Pink bonnet</name>
    <name type="synonym">Agaricus rosellus</name>
    <dbReference type="NCBI Taxonomy" id="1033263"/>
    <lineage>
        <taxon>Eukaryota</taxon>
        <taxon>Fungi</taxon>
        <taxon>Dikarya</taxon>
        <taxon>Basidiomycota</taxon>
        <taxon>Agaricomycotina</taxon>
        <taxon>Agaricomycetes</taxon>
        <taxon>Agaricomycetidae</taxon>
        <taxon>Agaricales</taxon>
        <taxon>Marasmiineae</taxon>
        <taxon>Mycenaceae</taxon>
        <taxon>Mycena</taxon>
    </lineage>
</organism>
<dbReference type="EMBL" id="JARKIE010000004">
    <property type="protein sequence ID" value="KAJ7708311.1"/>
    <property type="molecule type" value="Genomic_DNA"/>
</dbReference>
<comment type="caution">
    <text evidence="1">The sequence shown here is derived from an EMBL/GenBank/DDBJ whole genome shotgun (WGS) entry which is preliminary data.</text>
</comment>
<proteinExistence type="predicted"/>
<dbReference type="Proteomes" id="UP001221757">
    <property type="component" value="Unassembled WGS sequence"/>
</dbReference>
<accession>A0AAD7MAR2</accession>
<evidence type="ECO:0000313" key="2">
    <source>
        <dbReference type="Proteomes" id="UP001221757"/>
    </source>
</evidence>
<reference evidence="1" key="1">
    <citation type="submission" date="2023-03" db="EMBL/GenBank/DDBJ databases">
        <title>Massive genome expansion in bonnet fungi (Mycena s.s.) driven by repeated elements and novel gene families across ecological guilds.</title>
        <authorList>
            <consortium name="Lawrence Berkeley National Laboratory"/>
            <person name="Harder C.B."/>
            <person name="Miyauchi S."/>
            <person name="Viragh M."/>
            <person name="Kuo A."/>
            <person name="Thoen E."/>
            <person name="Andreopoulos B."/>
            <person name="Lu D."/>
            <person name="Skrede I."/>
            <person name="Drula E."/>
            <person name="Henrissat B."/>
            <person name="Morin E."/>
            <person name="Kohler A."/>
            <person name="Barry K."/>
            <person name="LaButti K."/>
            <person name="Morin E."/>
            <person name="Salamov A."/>
            <person name="Lipzen A."/>
            <person name="Mereny Z."/>
            <person name="Hegedus B."/>
            <person name="Baldrian P."/>
            <person name="Stursova M."/>
            <person name="Weitz H."/>
            <person name="Taylor A."/>
            <person name="Grigoriev I.V."/>
            <person name="Nagy L.G."/>
            <person name="Martin F."/>
            <person name="Kauserud H."/>
        </authorList>
    </citation>
    <scope>NUCLEOTIDE SEQUENCE</scope>
    <source>
        <strain evidence="1">CBHHK067</strain>
    </source>
</reference>
<keyword evidence="2" id="KW-1185">Reference proteome</keyword>
<gene>
    <name evidence="1" type="ORF">B0H17DRAFT_1274084</name>
</gene>
<evidence type="ECO:0000313" key="1">
    <source>
        <dbReference type="EMBL" id="KAJ7708311.1"/>
    </source>
</evidence>
<protein>
    <submittedName>
        <fullName evidence="1">Uncharacterized protein</fullName>
    </submittedName>
</protein>
<name>A0AAD7MAR2_MYCRO</name>
<sequence>MFTISILHPAPQDTTLILLVPEIVNRTMHPRARRASSYPRTSRSLTFDRMRMQLDLGMRRRLEETEPRPAFNKKEFQMSALRSGIWTRLITVRCFVGFFARRQGSVLAVMGCSLFGRTEHNRASPCRSDAPSGTEFERGQGLISSGSGHFGETLGVAKTRLCECYSGQKKSRKTESRASGGLQSATRSYRQPAALKFTQFAARYEPRGAWDSGCLDTTLLHWEIDLLGRGGCFAAGVLALCGVGPGEAG</sequence>
<dbReference type="AlphaFoldDB" id="A0AAD7MAR2"/>